<feature type="compositionally biased region" description="Polar residues" evidence="7">
    <location>
        <begin position="192"/>
        <end position="205"/>
    </location>
</feature>
<evidence type="ECO:0000256" key="1">
    <source>
        <dbReference type="ARBA" id="ARBA00004123"/>
    </source>
</evidence>
<dbReference type="SUPFAM" id="SSF55455">
    <property type="entry name" value="SRF-like"/>
    <property type="match status" value="1"/>
</dbReference>
<dbReference type="InterPro" id="IPR050142">
    <property type="entry name" value="MADS-box/MEF2_TF"/>
</dbReference>
<dbReference type="GO" id="GO:0000977">
    <property type="term" value="F:RNA polymerase II transcription regulatory region sequence-specific DNA binding"/>
    <property type="evidence" value="ECO:0007669"/>
    <property type="project" value="InterPro"/>
</dbReference>
<evidence type="ECO:0000313" key="10">
    <source>
        <dbReference type="EMBL" id="AFP65769.1"/>
    </source>
</evidence>
<keyword evidence="6" id="KW-0175">Coiled coil</keyword>
<dbReference type="InterPro" id="IPR002487">
    <property type="entry name" value="TF_Kbox"/>
</dbReference>
<feature type="domain" description="MADS-box" evidence="8">
    <location>
        <begin position="1"/>
        <end position="61"/>
    </location>
</feature>
<feature type="region of interest" description="Disordered" evidence="7">
    <location>
        <begin position="187"/>
        <end position="233"/>
    </location>
</feature>
<dbReference type="GO" id="GO:0003700">
    <property type="term" value="F:DNA-binding transcription factor activity"/>
    <property type="evidence" value="ECO:0007669"/>
    <property type="project" value="InterPro"/>
</dbReference>
<protein>
    <submittedName>
        <fullName evidence="10">MADS11-like protein 1</fullName>
    </submittedName>
</protein>
<dbReference type="Pfam" id="PF00319">
    <property type="entry name" value="SRF-TF"/>
    <property type="match status" value="1"/>
</dbReference>
<organism evidence="10">
    <name type="scientific">Iris fulva</name>
    <dbReference type="NCBI Taxonomy" id="92176"/>
    <lineage>
        <taxon>Eukaryota</taxon>
        <taxon>Viridiplantae</taxon>
        <taxon>Streptophyta</taxon>
        <taxon>Embryophyta</taxon>
        <taxon>Tracheophyta</taxon>
        <taxon>Spermatophyta</taxon>
        <taxon>Magnoliopsida</taxon>
        <taxon>Liliopsida</taxon>
        <taxon>Asparagales</taxon>
        <taxon>Iridaceae</taxon>
        <taxon>Iridoideae</taxon>
        <taxon>Irideae</taxon>
        <taxon>Iris</taxon>
    </lineage>
</organism>
<dbReference type="Pfam" id="PF01486">
    <property type="entry name" value="K-box"/>
    <property type="match status" value="1"/>
</dbReference>
<dbReference type="GO" id="GO:0005634">
    <property type="term" value="C:nucleus"/>
    <property type="evidence" value="ECO:0007669"/>
    <property type="project" value="UniProtKB-SubCell"/>
</dbReference>
<evidence type="ECO:0000256" key="4">
    <source>
        <dbReference type="ARBA" id="ARBA00023163"/>
    </source>
</evidence>
<feature type="coiled-coil region" evidence="6">
    <location>
        <begin position="92"/>
        <end position="168"/>
    </location>
</feature>
<evidence type="ECO:0000256" key="6">
    <source>
        <dbReference type="SAM" id="Coils"/>
    </source>
</evidence>
<dbReference type="CDD" id="cd00265">
    <property type="entry name" value="MADS_MEF2_like"/>
    <property type="match status" value="1"/>
</dbReference>
<name>K9LW04_9ASPA</name>
<accession>K9LW04</accession>
<dbReference type="InterPro" id="IPR002100">
    <property type="entry name" value="TF_MADSbox"/>
</dbReference>
<keyword evidence="4" id="KW-0804">Transcription</keyword>
<keyword evidence="2" id="KW-0805">Transcription regulation</keyword>
<sequence>MAREKIQVRKIDNATARQVTFSKRRRGLFKKAEELSVLCDAEVGLIIFSATGKLFEFASSSMKDIIEKHSMHSKDMLLDKPSLDLNLENCYYSSLRKTVAEATQQLRKTRGEDLKGLSIEELQQLEKTLQTGLDRVLEKKHEQIMEKISALENKGFQLMEENTRLREQMELDMPRVGKQVVIDTENGLYEDGQSSESVTNASHSGGPQDYDDSFDTSLKLGLPWKESKATMTQ</sequence>
<dbReference type="EMBL" id="JW988055">
    <property type="protein sequence ID" value="AFP65769.1"/>
    <property type="molecule type" value="mRNA"/>
</dbReference>
<dbReference type="PROSITE" id="PS51297">
    <property type="entry name" value="K_BOX"/>
    <property type="match status" value="1"/>
</dbReference>
<proteinExistence type="evidence at transcript level"/>
<dbReference type="PANTHER" id="PTHR48019">
    <property type="entry name" value="SERUM RESPONSE FACTOR HOMOLOG"/>
    <property type="match status" value="1"/>
</dbReference>
<reference evidence="10" key="1">
    <citation type="journal article" date="2013" name="Gene">
        <title>Transcriptome sequencing and phylogenetic analysis of floral and leaf MIKC(C) MADS-box and R2R3 MYB transcription factors from the monocot Iris fulva.</title>
        <authorList>
            <person name="Ballerini E.S."/>
            <person name="Mockaitis K."/>
            <person name="Arnold M.L."/>
        </authorList>
    </citation>
    <scope>NUCLEOTIDE SEQUENCE</scope>
</reference>
<dbReference type="InterPro" id="IPR033896">
    <property type="entry name" value="MEF2-like_N"/>
</dbReference>
<dbReference type="InterPro" id="IPR036879">
    <property type="entry name" value="TF_MADSbox_sf"/>
</dbReference>
<evidence type="ECO:0000259" key="8">
    <source>
        <dbReference type="PROSITE" id="PS50066"/>
    </source>
</evidence>
<evidence type="ECO:0000256" key="5">
    <source>
        <dbReference type="ARBA" id="ARBA00023242"/>
    </source>
</evidence>
<dbReference type="GO" id="GO:0046983">
    <property type="term" value="F:protein dimerization activity"/>
    <property type="evidence" value="ECO:0007669"/>
    <property type="project" value="InterPro"/>
</dbReference>
<dbReference type="PROSITE" id="PS50066">
    <property type="entry name" value="MADS_BOX_2"/>
    <property type="match status" value="1"/>
</dbReference>
<evidence type="ECO:0000256" key="3">
    <source>
        <dbReference type="ARBA" id="ARBA00023125"/>
    </source>
</evidence>
<feature type="domain" description="K-box" evidence="9">
    <location>
        <begin position="85"/>
        <end position="175"/>
    </location>
</feature>
<dbReference type="FunFam" id="3.40.1810.10:FF:000007">
    <property type="entry name" value="Transcription factor, MADS-box"/>
    <property type="match status" value="1"/>
</dbReference>
<evidence type="ECO:0000256" key="2">
    <source>
        <dbReference type="ARBA" id="ARBA00023015"/>
    </source>
</evidence>
<dbReference type="PRINTS" id="PR00404">
    <property type="entry name" value="MADSDOMAIN"/>
</dbReference>
<dbReference type="PROSITE" id="PS00350">
    <property type="entry name" value="MADS_BOX_1"/>
    <property type="match status" value="1"/>
</dbReference>
<evidence type="ECO:0000256" key="7">
    <source>
        <dbReference type="SAM" id="MobiDB-lite"/>
    </source>
</evidence>
<dbReference type="GO" id="GO:0045944">
    <property type="term" value="P:positive regulation of transcription by RNA polymerase II"/>
    <property type="evidence" value="ECO:0007669"/>
    <property type="project" value="InterPro"/>
</dbReference>
<keyword evidence="3" id="KW-0238">DNA-binding</keyword>
<keyword evidence="5" id="KW-0539">Nucleus</keyword>
<dbReference type="AlphaFoldDB" id="K9LW04"/>
<evidence type="ECO:0000259" key="9">
    <source>
        <dbReference type="PROSITE" id="PS51297"/>
    </source>
</evidence>
<dbReference type="Gene3D" id="3.40.1810.10">
    <property type="entry name" value="Transcription factor, MADS-box"/>
    <property type="match status" value="1"/>
</dbReference>
<comment type="subcellular location">
    <subcellularLocation>
        <location evidence="1">Nucleus</location>
    </subcellularLocation>
</comment>
<dbReference type="SMART" id="SM00432">
    <property type="entry name" value="MADS"/>
    <property type="match status" value="1"/>
</dbReference>